<gene>
    <name evidence="3" type="ORF">HRI_001495400</name>
</gene>
<dbReference type="EMBL" id="BSYR01000015">
    <property type="protein sequence ID" value="GMI78261.1"/>
    <property type="molecule type" value="Genomic_DNA"/>
</dbReference>
<evidence type="ECO:0000313" key="3">
    <source>
        <dbReference type="EMBL" id="GMI78261.1"/>
    </source>
</evidence>
<dbReference type="Proteomes" id="UP001165190">
    <property type="component" value="Unassembled WGS sequence"/>
</dbReference>
<organism evidence="3 4">
    <name type="scientific">Hibiscus trionum</name>
    <name type="common">Flower of an hour</name>
    <dbReference type="NCBI Taxonomy" id="183268"/>
    <lineage>
        <taxon>Eukaryota</taxon>
        <taxon>Viridiplantae</taxon>
        <taxon>Streptophyta</taxon>
        <taxon>Embryophyta</taxon>
        <taxon>Tracheophyta</taxon>
        <taxon>Spermatophyta</taxon>
        <taxon>Magnoliopsida</taxon>
        <taxon>eudicotyledons</taxon>
        <taxon>Gunneridae</taxon>
        <taxon>Pentapetalae</taxon>
        <taxon>rosids</taxon>
        <taxon>malvids</taxon>
        <taxon>Malvales</taxon>
        <taxon>Malvaceae</taxon>
        <taxon>Malvoideae</taxon>
        <taxon>Hibiscus</taxon>
    </lineage>
</organism>
<comment type="caution">
    <text evidence="3">The sequence shown here is derived from an EMBL/GenBank/DDBJ whole genome shotgun (WGS) entry which is preliminary data.</text>
</comment>
<accession>A0A9W7LW85</accession>
<evidence type="ECO:0000259" key="2">
    <source>
        <dbReference type="Pfam" id="PF03732"/>
    </source>
</evidence>
<keyword evidence="4" id="KW-1185">Reference proteome</keyword>
<sequence length="253" mass="28953">MAGDGSDHEHSERESRRMTRQTEKAKRTSSKDRITILEDKVTRLENATIDAKHRLDGFDVQTWELGQQGDKLKEEFHGIINEVNERVDLQDGSLKDDVNALKKIVEDLAKQAEVAVLRKEIEDLKSEVLVYKAAVRNGVVASPSRVLVDVPKPKHFEGMRSAQQVENFLWGLEQYFKASCIIEDADKVSIASIYLSNNALLWWRRRCSDEKRGGTSVQTWDEFQTELKNQFCPGDAEREARSKLRHLKQEGSI</sequence>
<protein>
    <recommendedName>
        <fullName evidence="2">Retrotransposon gag domain-containing protein</fullName>
    </recommendedName>
</protein>
<reference evidence="3" key="1">
    <citation type="submission" date="2023-05" db="EMBL/GenBank/DDBJ databases">
        <title>Genome and transcriptome analyses reveal genes involved in the formation of fine ridges on petal epidermal cells in Hibiscus trionum.</title>
        <authorList>
            <person name="Koshimizu S."/>
            <person name="Masuda S."/>
            <person name="Ishii T."/>
            <person name="Shirasu K."/>
            <person name="Hoshino A."/>
            <person name="Arita M."/>
        </authorList>
    </citation>
    <scope>NUCLEOTIDE SEQUENCE</scope>
    <source>
        <strain evidence="3">Hamamatsu line</strain>
    </source>
</reference>
<proteinExistence type="predicted"/>
<dbReference type="AlphaFoldDB" id="A0A9W7LW85"/>
<dbReference type="InterPro" id="IPR005162">
    <property type="entry name" value="Retrotrans_gag_dom"/>
</dbReference>
<evidence type="ECO:0000256" key="1">
    <source>
        <dbReference type="SAM" id="MobiDB-lite"/>
    </source>
</evidence>
<name>A0A9W7LW85_HIBTR</name>
<feature type="domain" description="Retrotransposon gag" evidence="2">
    <location>
        <begin position="190"/>
        <end position="251"/>
    </location>
</feature>
<evidence type="ECO:0000313" key="4">
    <source>
        <dbReference type="Proteomes" id="UP001165190"/>
    </source>
</evidence>
<dbReference type="Pfam" id="PF03732">
    <property type="entry name" value="Retrotrans_gag"/>
    <property type="match status" value="1"/>
</dbReference>
<dbReference type="OrthoDB" id="10255522at2759"/>
<feature type="region of interest" description="Disordered" evidence="1">
    <location>
        <begin position="1"/>
        <end position="32"/>
    </location>
</feature>